<evidence type="ECO:0000256" key="1">
    <source>
        <dbReference type="SAM" id="MobiDB-lite"/>
    </source>
</evidence>
<accession>A0AAP0EQW8</accession>
<dbReference type="EMBL" id="JBBNAG010000011">
    <property type="protein sequence ID" value="KAK9094163.1"/>
    <property type="molecule type" value="Genomic_DNA"/>
</dbReference>
<comment type="caution">
    <text evidence="2">The sequence shown here is derived from an EMBL/GenBank/DDBJ whole genome shotgun (WGS) entry which is preliminary data.</text>
</comment>
<dbReference type="Proteomes" id="UP001419268">
    <property type="component" value="Unassembled WGS sequence"/>
</dbReference>
<evidence type="ECO:0000313" key="3">
    <source>
        <dbReference type="Proteomes" id="UP001419268"/>
    </source>
</evidence>
<name>A0AAP0EQW8_9MAGN</name>
<protein>
    <submittedName>
        <fullName evidence="2">Uncharacterized protein</fullName>
    </submittedName>
</protein>
<feature type="region of interest" description="Disordered" evidence="1">
    <location>
        <begin position="1"/>
        <end position="107"/>
    </location>
</feature>
<keyword evidence="3" id="KW-1185">Reference proteome</keyword>
<sequence>MAERERSSRGRKKKGWRKGIRREPAVGSGGSGRRLIAYEGHDGGSNEGSPAGERPAKIGLAEDRSKQKNGGQPGVDGSTRRRDDEPARAATWQEGGAARTAASRRPS</sequence>
<reference evidence="2 3" key="1">
    <citation type="submission" date="2024-01" db="EMBL/GenBank/DDBJ databases">
        <title>Genome assemblies of Stephania.</title>
        <authorList>
            <person name="Yang L."/>
        </authorList>
    </citation>
    <scope>NUCLEOTIDE SEQUENCE [LARGE SCALE GENOMIC DNA]</scope>
    <source>
        <strain evidence="2">JXDWG</strain>
        <tissue evidence="2">Leaf</tissue>
    </source>
</reference>
<feature type="compositionally biased region" description="Basic and acidic residues" evidence="1">
    <location>
        <begin position="54"/>
        <end position="66"/>
    </location>
</feature>
<evidence type="ECO:0000313" key="2">
    <source>
        <dbReference type="EMBL" id="KAK9094163.1"/>
    </source>
</evidence>
<organism evidence="2 3">
    <name type="scientific">Stephania cephalantha</name>
    <dbReference type="NCBI Taxonomy" id="152367"/>
    <lineage>
        <taxon>Eukaryota</taxon>
        <taxon>Viridiplantae</taxon>
        <taxon>Streptophyta</taxon>
        <taxon>Embryophyta</taxon>
        <taxon>Tracheophyta</taxon>
        <taxon>Spermatophyta</taxon>
        <taxon>Magnoliopsida</taxon>
        <taxon>Ranunculales</taxon>
        <taxon>Menispermaceae</taxon>
        <taxon>Menispermoideae</taxon>
        <taxon>Cissampelideae</taxon>
        <taxon>Stephania</taxon>
    </lineage>
</organism>
<dbReference type="AlphaFoldDB" id="A0AAP0EQW8"/>
<gene>
    <name evidence="2" type="ORF">Scep_025632</name>
</gene>
<feature type="compositionally biased region" description="Basic and acidic residues" evidence="1">
    <location>
        <begin position="78"/>
        <end position="87"/>
    </location>
</feature>
<feature type="compositionally biased region" description="Basic residues" evidence="1">
    <location>
        <begin position="9"/>
        <end position="20"/>
    </location>
</feature>
<proteinExistence type="predicted"/>